<evidence type="ECO:0000313" key="4">
    <source>
        <dbReference type="Proteomes" id="UP000327157"/>
    </source>
</evidence>
<name>A0A5N5I779_9ROSA</name>
<dbReference type="Pfam" id="PF10441">
    <property type="entry name" value="Urb2"/>
    <property type="match status" value="1"/>
</dbReference>
<dbReference type="Proteomes" id="UP000327157">
    <property type="component" value="Chromosome 5"/>
</dbReference>
<evidence type="ECO:0000313" key="3">
    <source>
        <dbReference type="EMBL" id="KAB2635013.1"/>
    </source>
</evidence>
<reference evidence="3 4" key="1">
    <citation type="submission" date="2019-09" db="EMBL/GenBank/DDBJ databases">
        <authorList>
            <person name="Ou C."/>
        </authorList>
    </citation>
    <scope>NUCLEOTIDE SEQUENCE [LARGE SCALE GENOMIC DNA]</scope>
    <source>
        <strain evidence="3">S2</strain>
        <tissue evidence="3">Leaf</tissue>
    </source>
</reference>
<comment type="caution">
    <text evidence="3">The sequence shown here is derived from an EMBL/GenBank/DDBJ whole genome shotgun (WGS) entry which is preliminary data.</text>
</comment>
<sequence length="2115" mass="236723">MAGSEATPKAQRSKNKKRKQRSLGASERPSKTQRIIVSEKESEPQEMIEVGADEKHEAREPGHELEEGGPWRNLELVLSIQNKEIDLEKKVELAYGFVISRAKEEGGKSNQDTQAVNMSRLIIFVNDWIQSLLISSGKKIQSGGEKHQAEVIDTYLDVRCWEIFKFCLEESLKVNVSLNFSRNLLHSIDLIARNALSLLKKTSSRSTLFSSSEGLQLYNTVLDCIALVFSSHGGLSNENLDLWVSTVGAVLDLIHKFYGENLACGNGGDFVFRFVSLVFEPFAKFLRAHPARKNGFRDFINKLLEPLLHLLGLLHLQIEGINPDWTRNLLKLVEEVLSHGLYHPIHIDGFLSLCSSEKYATSNSGKSKDSKTTLKSYHRHLFDKLERILAGKNALAVESIGELFRLLIDQVKKLKRASVLTENTKMMGKTEGSTSTALAEKNYCSTSFNAETRKSLLDFFVLIMEPLLLEINGYIETKLEMGPVLLDVHCTLKSVNNLVFGFMHEKVYVRTEDTSTRACLNFLKKVYNMIISLSSNLIQSSKYDVVNGTHVDALTLIANQVLSAVGYLMEIEYEVIENDLVSLWLLMLSHLAIGISLMDVPDRCSLSFKITDIGCQLVVLYSQLRQVNNTIFALCKAIRLLSSHNGDGERNYTRFVISLHGEAYAKSVEMLLCSQEFKIAIQQAIKSIPEGQASGFIGQLTVDISESLEWMKISCSKSDEKEVDNWDVQSSSHGFNLEAELLGRGLSEMYALVLDSLFATTGNCNLLGVSIKDLIALLFPCMGHLVSQQPDSLNKFLFSVTGKGFDNETAENKTNLLIFGLSTHWVFVFFFRLYMSCQSLYRSATSLMPPDLSRKMSAAMGDSFASYSGSDWMEMTDWTSGGYFSWIKQPSAPLLVVVQSISNIYCKNCATDSWSLTYVMHAMAFRRLVDLNRHIKSSEYVMQHNKNLVQVRLPEDAGLSRCHKRIKKLERHISALREEAAGLTGFLMEHLSLVSENQRPIFTSDDTSCTKMVAQETDEWDFSVSALNKKSLPTAIWWILCHNIDTWCTHATKKNLKTFLSLLIQTSLPCVRSSFGVVREDNNHAADRMKKVTLHQISSHCFIDSILYEQRFVRRHFASSFCRALENSTVQFISDFSSGDCDFKSSPNWAKVLNDLENSSVVVSSNKHNIFDRSSIANPVTGASDKLLTGSCKEQEALPLTIMKFTACQSLLNLLCHMPKGHLSSRSISLYVTSILNLERLLVGSLLDCQNALNSHHYHELFRLFVSCRKALKCIILACEEKTAAGQTSHASVLLEDTFPVSWLYKSVYAVLGIQESFSKDNRLPFNDMILSLMDHTFYLFLTSSKYQLNHVDHRPNASKLNAETVHEHSNSSESDQCLDPSNSIDARKSVAIIAKSLTEQMQSLLLNLKNGPYKRKVGIEVDALNLNKFSSLISCLSGYLWGLVCVVNHTNVRNSDHEANSSRQKLEPITELNLCINVFAEFSSLLLQMLLFDNNQQSRTLCDAQNIQKTKVESGAEDFLPEGTGVETDIACGGLHNESGVAMTCSASPDIHDDSGSGSVRGRKLHLKGAVLASSALTDVDSFELQSLNKPLLRRLLKGDYPDAAFLLRQLFIASSAILRLSLHMNSAPLSSSLVHSFTGITQVLFLESVDMNHVPHFFYFVCLDGVLKYLEELAKHFPLTNPTLSRNLYDKMVQLQLRALGKCITLQGKRATLVSHETESSTKMLHSPMGFSEASLSGWPYLLDELKARLRSSFRVFIERPSELHLLSALQAIERALVGVREGCTMSYDIHTGSADGGKVSSVVAAGIDCLDLVLEFVSGHKRLKVVKKYIQSFIASVFNVILHLQSPLIFYERVILSKGDTDTDPDPGTVILMCVDVLVRISGKHALYQMEPWHVAQSLRIPSALFQDFHLLKLSEAPIPDDSSTIPNNQVSNPVASSHFSGIDRQYSVDLFSACCRLLHNVLKHHKSECERCVAILEASVRILLHCLETVDADAVVKKGFFSWEVAEGVKCAGSLRRIYEEIRHQKDVFGPHCAQFLSNYIWVYSGHGPRKTGIKREIDEALRPGVYALIDTCSPDDLQRLHTIFGEGPCRNTLATLKHDYELNFQYQGKV</sequence>
<dbReference type="InterPro" id="IPR018849">
    <property type="entry name" value="Urb2/Npa2_C"/>
</dbReference>
<feature type="region of interest" description="Disordered" evidence="1">
    <location>
        <begin position="1"/>
        <end position="47"/>
    </location>
</feature>
<proteinExistence type="predicted"/>
<accession>A0A5N5I779</accession>
<reference evidence="3 4" key="3">
    <citation type="submission" date="2019-11" db="EMBL/GenBank/DDBJ databases">
        <title>A de novo genome assembly of a pear dwarfing rootstock.</title>
        <authorList>
            <person name="Wang F."/>
            <person name="Wang J."/>
            <person name="Li S."/>
            <person name="Zhang Y."/>
            <person name="Fang M."/>
            <person name="Ma L."/>
            <person name="Zhao Y."/>
            <person name="Jiang S."/>
        </authorList>
    </citation>
    <scope>NUCLEOTIDE SEQUENCE [LARGE SCALE GENOMIC DNA]</scope>
    <source>
        <strain evidence="3">S2</strain>
        <tissue evidence="3">Leaf</tissue>
    </source>
</reference>
<keyword evidence="4" id="KW-1185">Reference proteome</keyword>
<protein>
    <recommendedName>
        <fullName evidence="2">Nucleolar 27S pre-rRNA processing Urb2/Npa2 C-terminal domain-containing protein</fullName>
    </recommendedName>
</protein>
<dbReference type="GO" id="GO:0005730">
    <property type="term" value="C:nucleolus"/>
    <property type="evidence" value="ECO:0007669"/>
    <property type="project" value="TreeGrafter"/>
</dbReference>
<reference evidence="4" key="2">
    <citation type="submission" date="2019-10" db="EMBL/GenBank/DDBJ databases">
        <title>A de novo genome assembly of a pear dwarfing rootstock.</title>
        <authorList>
            <person name="Wang F."/>
            <person name="Wang J."/>
            <person name="Li S."/>
            <person name="Zhang Y."/>
            <person name="Fang M."/>
            <person name="Ma L."/>
            <person name="Zhao Y."/>
            <person name="Jiang S."/>
        </authorList>
    </citation>
    <scope>NUCLEOTIDE SEQUENCE [LARGE SCALE GENOMIC DNA]</scope>
</reference>
<dbReference type="OrthoDB" id="160374at2759"/>
<gene>
    <name evidence="3" type="ORF">D8674_025547</name>
</gene>
<dbReference type="PANTHER" id="PTHR15682:SF2">
    <property type="entry name" value="UNHEALTHY RIBOSOME BIOGENESIS PROTEIN 2 HOMOLOG"/>
    <property type="match status" value="1"/>
</dbReference>
<feature type="compositionally biased region" description="Basic residues" evidence="1">
    <location>
        <begin position="11"/>
        <end position="21"/>
    </location>
</feature>
<dbReference type="InterPro" id="IPR052609">
    <property type="entry name" value="Ribosome_Biogenesis_Reg"/>
</dbReference>
<organism evidence="3 4">
    <name type="scientific">Pyrus ussuriensis x Pyrus communis</name>
    <dbReference type="NCBI Taxonomy" id="2448454"/>
    <lineage>
        <taxon>Eukaryota</taxon>
        <taxon>Viridiplantae</taxon>
        <taxon>Streptophyta</taxon>
        <taxon>Embryophyta</taxon>
        <taxon>Tracheophyta</taxon>
        <taxon>Spermatophyta</taxon>
        <taxon>Magnoliopsida</taxon>
        <taxon>eudicotyledons</taxon>
        <taxon>Gunneridae</taxon>
        <taxon>Pentapetalae</taxon>
        <taxon>rosids</taxon>
        <taxon>fabids</taxon>
        <taxon>Rosales</taxon>
        <taxon>Rosaceae</taxon>
        <taxon>Amygdaloideae</taxon>
        <taxon>Maleae</taxon>
        <taxon>Pyrus</taxon>
    </lineage>
</organism>
<dbReference type="GO" id="GO:0042254">
    <property type="term" value="P:ribosome biogenesis"/>
    <property type="evidence" value="ECO:0007669"/>
    <property type="project" value="TreeGrafter"/>
</dbReference>
<evidence type="ECO:0000259" key="2">
    <source>
        <dbReference type="Pfam" id="PF10441"/>
    </source>
</evidence>
<evidence type="ECO:0000256" key="1">
    <source>
        <dbReference type="SAM" id="MobiDB-lite"/>
    </source>
</evidence>
<dbReference type="PANTHER" id="PTHR15682">
    <property type="entry name" value="UNHEALTHY RIBOSOME BIOGENESIS PROTEIN 2 HOMOLOG"/>
    <property type="match status" value="1"/>
</dbReference>
<feature type="domain" description="Nucleolar 27S pre-rRNA processing Urb2/Npa2 C-terminal" evidence="2">
    <location>
        <begin position="1876"/>
        <end position="2114"/>
    </location>
</feature>
<dbReference type="EMBL" id="SMOL01000004">
    <property type="protein sequence ID" value="KAB2635013.1"/>
    <property type="molecule type" value="Genomic_DNA"/>
</dbReference>